<evidence type="ECO:0000313" key="2">
    <source>
        <dbReference type="Proteomes" id="UP000309997"/>
    </source>
</evidence>
<name>A0ACC4B4P0_POPAL</name>
<comment type="caution">
    <text evidence="1">The sequence shown here is derived from an EMBL/GenBank/DDBJ whole genome shotgun (WGS) entry which is preliminary data.</text>
</comment>
<proteinExistence type="predicted"/>
<gene>
    <name evidence="1" type="ORF">D5086_023962</name>
</gene>
<protein>
    <submittedName>
        <fullName evidence="1">Uncharacterized protein</fullName>
    </submittedName>
</protein>
<evidence type="ECO:0000313" key="1">
    <source>
        <dbReference type="EMBL" id="KAL3573349.1"/>
    </source>
</evidence>
<keyword evidence="2" id="KW-1185">Reference proteome</keyword>
<dbReference type="EMBL" id="RCHU02000013">
    <property type="protein sequence ID" value="KAL3573349.1"/>
    <property type="molecule type" value="Genomic_DNA"/>
</dbReference>
<dbReference type="Proteomes" id="UP000309997">
    <property type="component" value="Unassembled WGS sequence"/>
</dbReference>
<reference evidence="1 2" key="1">
    <citation type="journal article" date="2024" name="Plant Biotechnol. J.">
        <title>Genome and CRISPR/Cas9 system of a widespread forest tree (Populus alba) in the world.</title>
        <authorList>
            <person name="Liu Y.J."/>
            <person name="Jiang P.F."/>
            <person name="Han X.M."/>
            <person name="Li X.Y."/>
            <person name="Wang H.M."/>
            <person name="Wang Y.J."/>
            <person name="Wang X.X."/>
            <person name="Zeng Q.Y."/>
        </authorList>
    </citation>
    <scope>NUCLEOTIDE SEQUENCE [LARGE SCALE GENOMIC DNA]</scope>
    <source>
        <strain evidence="2">cv. PAL-ZL1</strain>
    </source>
</reference>
<accession>A0ACC4B4P0</accession>
<organism evidence="1 2">
    <name type="scientific">Populus alba</name>
    <name type="common">White poplar</name>
    <dbReference type="NCBI Taxonomy" id="43335"/>
    <lineage>
        <taxon>Eukaryota</taxon>
        <taxon>Viridiplantae</taxon>
        <taxon>Streptophyta</taxon>
        <taxon>Embryophyta</taxon>
        <taxon>Tracheophyta</taxon>
        <taxon>Spermatophyta</taxon>
        <taxon>Magnoliopsida</taxon>
        <taxon>eudicotyledons</taxon>
        <taxon>Gunneridae</taxon>
        <taxon>Pentapetalae</taxon>
        <taxon>rosids</taxon>
        <taxon>fabids</taxon>
        <taxon>Malpighiales</taxon>
        <taxon>Salicaceae</taxon>
        <taxon>Saliceae</taxon>
        <taxon>Populus</taxon>
    </lineage>
</organism>
<sequence length="146" mass="16965">MALHSDIDTLVVRNNIISAAFYGIYKIFNWEKERERKIKKFIEAKVAFVRATILSDIICCTVLLSVHSKKIQKQQVADFAQKMASVTCTWLSARTFVIPIIKDFYFIACASQFGRIKNEKEHKPKYTYRGAQRNPMINSLKKNRVE</sequence>